<evidence type="ECO:0000256" key="3">
    <source>
        <dbReference type="ARBA" id="ARBA00022475"/>
    </source>
</evidence>
<gene>
    <name evidence="9" type="ORF">EH165_08705</name>
</gene>
<evidence type="ECO:0000256" key="6">
    <source>
        <dbReference type="ARBA" id="ARBA00023136"/>
    </source>
</evidence>
<evidence type="ECO:0000256" key="5">
    <source>
        <dbReference type="ARBA" id="ARBA00022989"/>
    </source>
</evidence>
<dbReference type="Proteomes" id="UP000268084">
    <property type="component" value="Chromosome"/>
</dbReference>
<feature type="transmembrane region" description="Helical" evidence="7">
    <location>
        <begin position="12"/>
        <end position="33"/>
    </location>
</feature>
<comment type="similarity">
    <text evidence="7">Belongs to the binding-protein-dependent transport system permease family.</text>
</comment>
<dbReference type="KEGG" id="nak:EH165_08705"/>
<reference evidence="9 10" key="2">
    <citation type="submission" date="2018-12" db="EMBL/GenBank/DDBJ databases">
        <title>Nakamurella antarcticus sp. nov., isolated from Antarctica South Shetland Islands soil.</title>
        <authorList>
            <person name="Peng F."/>
        </authorList>
    </citation>
    <scope>NUCLEOTIDE SEQUENCE [LARGE SCALE GENOMIC DNA]</scope>
    <source>
        <strain evidence="9 10">S14-144</strain>
    </source>
</reference>
<dbReference type="Pfam" id="PF00528">
    <property type="entry name" value="BPD_transp_1"/>
    <property type="match status" value="1"/>
</dbReference>
<evidence type="ECO:0000256" key="1">
    <source>
        <dbReference type="ARBA" id="ARBA00004651"/>
    </source>
</evidence>
<feature type="transmembrane region" description="Helical" evidence="7">
    <location>
        <begin position="99"/>
        <end position="123"/>
    </location>
</feature>
<comment type="subcellular location">
    <subcellularLocation>
        <location evidence="1 7">Cell membrane</location>
        <topology evidence="1 7">Multi-pass membrane protein</topology>
    </subcellularLocation>
</comment>
<dbReference type="InterPro" id="IPR035906">
    <property type="entry name" value="MetI-like_sf"/>
</dbReference>
<accession>A0A3G8ZN34</accession>
<evidence type="ECO:0000256" key="4">
    <source>
        <dbReference type="ARBA" id="ARBA00022692"/>
    </source>
</evidence>
<feature type="transmembrane region" description="Helical" evidence="7">
    <location>
        <begin position="135"/>
        <end position="161"/>
    </location>
</feature>
<keyword evidence="3" id="KW-1003">Cell membrane</keyword>
<dbReference type="EMBL" id="CP034170">
    <property type="protein sequence ID" value="AZI58205.1"/>
    <property type="molecule type" value="Genomic_DNA"/>
</dbReference>
<sequence>MQSNRFGFVVRRLASLIPLLLGILLVVMLLLSLTPGDPARLVVGPRASDAEVDRAREQLGVNQPLWTRYFNYLVSALQGDLGKSFKSGRNVSAQIAEQFPVTLLLATSGILLAIVISIPLAAISARSNGGIGDQIIRGFNVLGTGLPTFWLSIMVITFIALPTGWFPVAGIGRTPGENLRSIVLPAVVVAIAIMPPMIRSLRATILSLQTTEYVLAGRTLGYSGFGLMRHFVLRNALPPLITVTAVQASYALFGTVIVEVAFSLPGMGQGLVVAAGQRDYPLVQGFTLVFALVIVLVFLMADVLTSIIDPRVRISA</sequence>
<dbReference type="Pfam" id="PF19300">
    <property type="entry name" value="BPD_transp_1_N"/>
    <property type="match status" value="1"/>
</dbReference>
<dbReference type="GO" id="GO:0005886">
    <property type="term" value="C:plasma membrane"/>
    <property type="evidence" value="ECO:0007669"/>
    <property type="project" value="UniProtKB-SubCell"/>
</dbReference>
<feature type="transmembrane region" description="Helical" evidence="7">
    <location>
        <begin position="181"/>
        <end position="198"/>
    </location>
</feature>
<evidence type="ECO:0000313" key="10">
    <source>
        <dbReference type="Proteomes" id="UP000268084"/>
    </source>
</evidence>
<dbReference type="PANTHER" id="PTHR43163">
    <property type="entry name" value="DIPEPTIDE TRANSPORT SYSTEM PERMEASE PROTEIN DPPB-RELATED"/>
    <property type="match status" value="1"/>
</dbReference>
<dbReference type="PROSITE" id="PS50928">
    <property type="entry name" value="ABC_TM1"/>
    <property type="match status" value="1"/>
</dbReference>
<dbReference type="RefSeq" id="WP_124799114.1">
    <property type="nucleotide sequence ID" value="NZ_CP034170.1"/>
</dbReference>
<feature type="transmembrane region" description="Helical" evidence="7">
    <location>
        <begin position="237"/>
        <end position="262"/>
    </location>
</feature>
<dbReference type="OrthoDB" id="147688at2"/>
<dbReference type="Gene3D" id="1.10.3720.10">
    <property type="entry name" value="MetI-like"/>
    <property type="match status" value="1"/>
</dbReference>
<protein>
    <submittedName>
        <fullName evidence="9">ABC transporter permease</fullName>
    </submittedName>
</protein>
<dbReference type="InterPro" id="IPR045621">
    <property type="entry name" value="BPD_transp_1_N"/>
</dbReference>
<keyword evidence="2 7" id="KW-0813">Transport</keyword>
<keyword evidence="4 7" id="KW-0812">Transmembrane</keyword>
<keyword evidence="6 7" id="KW-0472">Membrane</keyword>
<feature type="domain" description="ABC transmembrane type-1" evidence="8">
    <location>
        <begin position="99"/>
        <end position="305"/>
    </location>
</feature>
<organism evidence="9 10">
    <name type="scientific">Nakamurella antarctica</name>
    <dbReference type="NCBI Taxonomy" id="1902245"/>
    <lineage>
        <taxon>Bacteria</taxon>
        <taxon>Bacillati</taxon>
        <taxon>Actinomycetota</taxon>
        <taxon>Actinomycetes</taxon>
        <taxon>Nakamurellales</taxon>
        <taxon>Nakamurellaceae</taxon>
        <taxon>Nakamurella</taxon>
    </lineage>
</organism>
<feature type="transmembrane region" description="Helical" evidence="7">
    <location>
        <begin position="282"/>
        <end position="304"/>
    </location>
</feature>
<name>A0A3G8ZN34_9ACTN</name>
<keyword evidence="10" id="KW-1185">Reference proteome</keyword>
<evidence type="ECO:0000256" key="7">
    <source>
        <dbReference type="RuleBase" id="RU363032"/>
    </source>
</evidence>
<evidence type="ECO:0000256" key="2">
    <source>
        <dbReference type="ARBA" id="ARBA00022448"/>
    </source>
</evidence>
<dbReference type="AlphaFoldDB" id="A0A3G8ZN34"/>
<evidence type="ECO:0000313" key="9">
    <source>
        <dbReference type="EMBL" id="AZI58205.1"/>
    </source>
</evidence>
<dbReference type="CDD" id="cd06261">
    <property type="entry name" value="TM_PBP2"/>
    <property type="match status" value="1"/>
</dbReference>
<evidence type="ECO:0000259" key="8">
    <source>
        <dbReference type="PROSITE" id="PS50928"/>
    </source>
</evidence>
<dbReference type="GO" id="GO:0071916">
    <property type="term" value="F:dipeptide transmembrane transporter activity"/>
    <property type="evidence" value="ECO:0007669"/>
    <property type="project" value="TreeGrafter"/>
</dbReference>
<dbReference type="SUPFAM" id="SSF161098">
    <property type="entry name" value="MetI-like"/>
    <property type="match status" value="1"/>
</dbReference>
<keyword evidence="5 7" id="KW-1133">Transmembrane helix</keyword>
<dbReference type="InterPro" id="IPR000515">
    <property type="entry name" value="MetI-like"/>
</dbReference>
<proteinExistence type="inferred from homology"/>
<reference evidence="9 10" key="1">
    <citation type="submission" date="2018-11" db="EMBL/GenBank/DDBJ databases">
        <authorList>
            <person name="Da X."/>
        </authorList>
    </citation>
    <scope>NUCLEOTIDE SEQUENCE [LARGE SCALE GENOMIC DNA]</scope>
    <source>
        <strain evidence="9 10">S14-144</strain>
    </source>
</reference>
<dbReference type="PANTHER" id="PTHR43163:SF6">
    <property type="entry name" value="DIPEPTIDE TRANSPORT SYSTEM PERMEASE PROTEIN DPPB-RELATED"/>
    <property type="match status" value="1"/>
</dbReference>